<organism evidence="3 4">
    <name type="scientific">Ostreococcus tauri</name>
    <name type="common">Marine green alga</name>
    <dbReference type="NCBI Taxonomy" id="70448"/>
    <lineage>
        <taxon>Eukaryota</taxon>
        <taxon>Viridiplantae</taxon>
        <taxon>Chlorophyta</taxon>
        <taxon>Mamiellophyceae</taxon>
        <taxon>Mamiellales</taxon>
        <taxon>Bathycoccaceae</taxon>
        <taxon>Ostreococcus</taxon>
    </lineage>
</organism>
<dbReference type="STRING" id="70448.A0A096P956"/>
<name>A0A096P956_OSTTA</name>
<feature type="compositionally biased region" description="Basic residues" evidence="1">
    <location>
        <begin position="669"/>
        <end position="686"/>
    </location>
</feature>
<evidence type="ECO:0000256" key="1">
    <source>
        <dbReference type="SAM" id="MobiDB-lite"/>
    </source>
</evidence>
<feature type="region of interest" description="Disordered" evidence="1">
    <location>
        <begin position="603"/>
        <end position="625"/>
    </location>
</feature>
<keyword evidence="3" id="KW-0808">Transferase</keyword>
<feature type="domain" description="Protein kinase" evidence="2">
    <location>
        <begin position="30"/>
        <end position="313"/>
    </location>
</feature>
<evidence type="ECO:0000259" key="2">
    <source>
        <dbReference type="PROSITE" id="PS50011"/>
    </source>
</evidence>
<dbReference type="KEGG" id="ota:OT_ostta17g01380"/>
<protein>
    <submittedName>
        <fullName evidence="3">Serine/threonine-/ dual specificity protein kinase, catalytic domain</fullName>
    </submittedName>
</protein>
<dbReference type="InterPro" id="IPR011009">
    <property type="entry name" value="Kinase-like_dom_sf"/>
</dbReference>
<gene>
    <name evidence="3" type="ORF">OT_ostta17g01380</name>
</gene>
<dbReference type="PANTHER" id="PTHR24345">
    <property type="entry name" value="SERINE/THREONINE-PROTEIN KINASE PLK"/>
    <property type="match status" value="1"/>
</dbReference>
<reference evidence="3 4" key="2">
    <citation type="journal article" date="2014" name="BMC Genomics">
        <title>An improved genome of the model marine alga Ostreococcus tauri unfolds by assessing Illumina de novo assemblies.</title>
        <authorList>
            <person name="Blanc-Mathieu R."/>
            <person name="Verhelst B."/>
            <person name="Derelle E."/>
            <person name="Rombauts S."/>
            <person name="Bouget F.Y."/>
            <person name="Carre I."/>
            <person name="Chateau A."/>
            <person name="Eyre-Walker A."/>
            <person name="Grimsley N."/>
            <person name="Moreau H."/>
            <person name="Piegu B."/>
            <person name="Rivals E."/>
            <person name="Schackwitz W."/>
            <person name="Van de Peer Y."/>
            <person name="Piganeau G."/>
        </authorList>
    </citation>
    <scope>NUCLEOTIDE SEQUENCE [LARGE SCALE GENOMIC DNA]</scope>
    <source>
        <strain evidence="4">OTTH 0595 / CCAP 157/2 / RCC745</strain>
    </source>
</reference>
<dbReference type="Pfam" id="PF00069">
    <property type="entry name" value="Pkinase"/>
    <property type="match status" value="1"/>
</dbReference>
<accession>A0A096P956</accession>
<dbReference type="GeneID" id="9831328"/>
<dbReference type="GO" id="GO:0005634">
    <property type="term" value="C:nucleus"/>
    <property type="evidence" value="ECO:0007669"/>
    <property type="project" value="TreeGrafter"/>
</dbReference>
<feature type="region of interest" description="Disordered" evidence="1">
    <location>
        <begin position="664"/>
        <end position="686"/>
    </location>
</feature>
<dbReference type="EMBL" id="CAID01000017">
    <property type="protein sequence ID" value="CEG00579.1"/>
    <property type="molecule type" value="Genomic_DNA"/>
</dbReference>
<feature type="compositionally biased region" description="Polar residues" evidence="1">
    <location>
        <begin position="464"/>
        <end position="476"/>
    </location>
</feature>
<dbReference type="GO" id="GO:0004672">
    <property type="term" value="F:protein kinase activity"/>
    <property type="evidence" value="ECO:0007669"/>
    <property type="project" value="InterPro"/>
</dbReference>
<dbReference type="SUPFAM" id="SSF56112">
    <property type="entry name" value="Protein kinase-like (PK-like)"/>
    <property type="match status" value="1"/>
</dbReference>
<reference evidence="4" key="1">
    <citation type="journal article" date="2006" name="Proc. Natl. Acad. Sci. U.S.A.">
        <title>Genome analysis of the smallest free-living eukaryote Ostreococcus tauri unveils many unique features.</title>
        <authorList>
            <person name="Derelle E."/>
            <person name="Ferraz C."/>
            <person name="Rombauts S."/>
            <person name="Rouze P."/>
            <person name="Worden A.Z."/>
            <person name="Robbens S."/>
            <person name="Partensky F."/>
            <person name="Degroeve S."/>
            <person name="Echeynie S."/>
            <person name="Cooke R."/>
            <person name="Saeys Y."/>
            <person name="Wuyts J."/>
            <person name="Jabbari K."/>
            <person name="Bowler C."/>
            <person name="Panaud O."/>
            <person name="Piegu B."/>
            <person name="Ball S.G."/>
            <person name="Ral J.-P."/>
            <person name="Bouget F.-Y."/>
            <person name="Piganeau G."/>
            <person name="De Baets B."/>
            <person name="Picard A."/>
            <person name="Delseny M."/>
            <person name="Demaille J."/>
            <person name="Van de Peer Y."/>
            <person name="Moreau H."/>
        </authorList>
    </citation>
    <scope>NUCLEOTIDE SEQUENCE [LARGE SCALE GENOMIC DNA]</scope>
    <source>
        <strain evidence="4">OTTH 0595 / CCAP 157/2 / RCC745</strain>
    </source>
</reference>
<keyword evidence="3" id="KW-0418">Kinase</keyword>
<evidence type="ECO:0000313" key="3">
    <source>
        <dbReference type="EMBL" id="CEG00579.1"/>
    </source>
</evidence>
<dbReference type="InParanoid" id="A0A096P956"/>
<dbReference type="GO" id="GO:0005524">
    <property type="term" value="F:ATP binding"/>
    <property type="evidence" value="ECO:0007669"/>
    <property type="project" value="InterPro"/>
</dbReference>
<sequence>MDARACASCLEAIASHRPDMKIFVESEVEIDYDAVLGEGGFCTAYVARFRGETVCARVVDGSKESQVVAEVATVGDLPRVAVKTHGCAPTTRRDGKKYLAVLSELCPDGCLEDFMTREKAAGRELSARVKLDVFLQVAEGLEELKAARVVWRDLKAKNVLVRSVVRNAFGTVTKVTIGFTDWGTAVRLPKVGKRRMTLQGPGTCGYIAPETRGPHYDFQADMWAFLVWAASMCLDVEILVDCQLEEALGELKLEKKIAATAGQETRVKEVLAKFDARVTPGCEALYDFLKSTTWVDANERWSSDEAIEEMVDFREANDLHLPMGGCTPARPTSFPEESVQCTELDETNEDEGEEIEQGSPARPQPLTPGPFRMTSVTPGPGYGMTPYAPTPFAMTPAIDSCTPGPRWHPLMNRRLVELPPPMHLHHAHETEEDVEEVATTEANAPVDENHIAVETPRAPLSVVDLNTSPHEAQAQPQKKRRGRPPKVNDCPPPVKKSKVANEDNSLALALVPTKGCSKCRWSRNGCGGCDPDTVRLPRGPAAAALKKKAATKLQKQPKRLTAKKASSKNSKALVLVGGPKGCSKCRWSAGGCGRCDPGKERLPRGPAARMAKAPTKTKKPVAKASSKAGSSMALVVYGSNTKGCSKCRWAANGCGACDPESPRLPRGPRGGKKSVPVKKTTKMKAPKRVETKSAKGMNVAFPGTKSSRYIDVNTGKPIVVKELTVVPVLRPDGKRGRGRPRILRPPRTELGCTKCRYAKKGCGKCRTELEEAKALALVR</sequence>
<dbReference type="RefSeq" id="XP_022840457.1">
    <property type="nucleotide sequence ID" value="XM_022984377.1"/>
</dbReference>
<dbReference type="InterPro" id="IPR000719">
    <property type="entry name" value="Prot_kinase_dom"/>
</dbReference>
<dbReference type="Gene3D" id="1.10.510.10">
    <property type="entry name" value="Transferase(Phosphotransferase) domain 1"/>
    <property type="match status" value="1"/>
</dbReference>
<dbReference type="SMART" id="SM00220">
    <property type="entry name" value="S_TKc"/>
    <property type="match status" value="1"/>
</dbReference>
<proteinExistence type="predicted"/>
<dbReference type="AlphaFoldDB" id="A0A096P956"/>
<dbReference type="PROSITE" id="PS50011">
    <property type="entry name" value="PROTEIN_KINASE_DOM"/>
    <property type="match status" value="1"/>
</dbReference>
<dbReference type="Proteomes" id="UP000009170">
    <property type="component" value="Unassembled WGS sequence"/>
</dbReference>
<feature type="region of interest" description="Disordered" evidence="1">
    <location>
        <begin position="340"/>
        <end position="370"/>
    </location>
</feature>
<feature type="compositionally biased region" description="Acidic residues" evidence="1">
    <location>
        <begin position="343"/>
        <end position="356"/>
    </location>
</feature>
<keyword evidence="4" id="KW-1185">Reference proteome</keyword>
<feature type="region of interest" description="Disordered" evidence="1">
    <location>
        <begin position="462"/>
        <end position="498"/>
    </location>
</feature>
<evidence type="ECO:0000313" key="4">
    <source>
        <dbReference type="Proteomes" id="UP000009170"/>
    </source>
</evidence>
<comment type="caution">
    <text evidence="3">The sequence shown here is derived from an EMBL/GenBank/DDBJ whole genome shotgun (WGS) entry which is preliminary data.</text>
</comment>
<dbReference type="OrthoDB" id="4062651at2759"/>